<protein>
    <submittedName>
        <fullName evidence="2">Paraquat-inducible protein A</fullName>
    </submittedName>
</protein>
<keyword evidence="3" id="KW-1185">Reference proteome</keyword>
<evidence type="ECO:0000313" key="3">
    <source>
        <dbReference type="Proteomes" id="UP001222275"/>
    </source>
</evidence>
<dbReference type="Proteomes" id="UP001222275">
    <property type="component" value="Chromosome"/>
</dbReference>
<accession>A0ABY8C8E0</accession>
<evidence type="ECO:0000256" key="1">
    <source>
        <dbReference type="SAM" id="Phobius"/>
    </source>
</evidence>
<feature type="transmembrane region" description="Helical" evidence="1">
    <location>
        <begin position="96"/>
        <end position="119"/>
    </location>
</feature>
<feature type="transmembrane region" description="Helical" evidence="1">
    <location>
        <begin position="139"/>
        <end position="159"/>
    </location>
</feature>
<evidence type="ECO:0000313" key="2">
    <source>
        <dbReference type="EMBL" id="WEJ62231.1"/>
    </source>
</evidence>
<sequence>MNPRLILGFIVLIFAYALLIPGITEPVLHITTTLDKAELTVLGKEAILTSGSIPNFLMPVTMEILNQINVTGTVVIQDTAKSILGTAEGLWQDENFLVAFLIVFFSLVVPLLKITLLAISYLMKNAKTGVMLENTSGLLAKWSMADVFVMALIISFLAIKASAGTSTLLQTDITLESGFYYFLGYCLLSILSSQLLTRNVQS</sequence>
<feature type="transmembrane region" description="Helical" evidence="1">
    <location>
        <begin position="5"/>
        <end position="24"/>
    </location>
</feature>
<keyword evidence="1" id="KW-0472">Membrane</keyword>
<dbReference type="EMBL" id="CP102381">
    <property type="protein sequence ID" value="WEJ62231.1"/>
    <property type="molecule type" value="Genomic_DNA"/>
</dbReference>
<keyword evidence="1" id="KW-0812">Transmembrane</keyword>
<feature type="transmembrane region" description="Helical" evidence="1">
    <location>
        <begin position="179"/>
        <end position="197"/>
    </location>
</feature>
<keyword evidence="1" id="KW-1133">Transmembrane helix</keyword>
<dbReference type="RefSeq" id="WP_275594489.1">
    <property type="nucleotide sequence ID" value="NZ_CP102381.1"/>
</dbReference>
<organism evidence="2 3">
    <name type="scientific">Thiomicrorhabdus lithotrophica</name>
    <dbReference type="NCBI Taxonomy" id="2949997"/>
    <lineage>
        <taxon>Bacteria</taxon>
        <taxon>Pseudomonadati</taxon>
        <taxon>Pseudomonadota</taxon>
        <taxon>Gammaproteobacteria</taxon>
        <taxon>Thiotrichales</taxon>
        <taxon>Piscirickettsiaceae</taxon>
        <taxon>Thiomicrorhabdus</taxon>
    </lineage>
</organism>
<dbReference type="InterPro" id="IPR007498">
    <property type="entry name" value="PqiA-like"/>
</dbReference>
<name>A0ABY8C8E0_9GAMM</name>
<reference evidence="2 3" key="1">
    <citation type="submission" date="2022-06" db="EMBL/GenBank/DDBJ databases">
        <title>Thiomicrohabdus sp. nov, an obligately chemolithoautotrophic, sulfur-oxidizing bacterium isolated from beach of Guanyin Mountain. Amoy.</title>
        <authorList>
            <person name="Zhu H."/>
        </authorList>
    </citation>
    <scope>NUCLEOTIDE SEQUENCE [LARGE SCALE GENOMIC DNA]</scope>
    <source>
        <strain evidence="2 3">XGS-01</strain>
    </source>
</reference>
<proteinExistence type="predicted"/>
<gene>
    <name evidence="2" type="ORF">NR989_09445</name>
</gene>
<dbReference type="Pfam" id="PF04403">
    <property type="entry name" value="PqiA"/>
    <property type="match status" value="1"/>
</dbReference>